<dbReference type="EMBL" id="FNGS01000003">
    <property type="protein sequence ID" value="SDL84653.1"/>
    <property type="molecule type" value="Genomic_DNA"/>
</dbReference>
<dbReference type="AlphaFoldDB" id="A0A1G9NE13"/>
<keyword evidence="2" id="KW-1185">Reference proteome</keyword>
<dbReference type="OrthoDB" id="1100725at2"/>
<reference evidence="1 2" key="1">
    <citation type="submission" date="2016-10" db="EMBL/GenBank/DDBJ databases">
        <authorList>
            <person name="de Groot N.N."/>
        </authorList>
    </citation>
    <scope>NUCLEOTIDE SEQUENCE [LARGE SCALE GENOMIC DNA]</scope>
    <source>
        <strain evidence="1 2">DSM 21668</strain>
    </source>
</reference>
<name>A0A1G9NE13_9BACT</name>
<protein>
    <submittedName>
        <fullName evidence="1">Uncharacterized protein</fullName>
    </submittedName>
</protein>
<evidence type="ECO:0000313" key="2">
    <source>
        <dbReference type="Proteomes" id="UP000198901"/>
    </source>
</evidence>
<dbReference type="Proteomes" id="UP000198901">
    <property type="component" value="Unassembled WGS sequence"/>
</dbReference>
<dbReference type="RefSeq" id="WP_093201052.1">
    <property type="nucleotide sequence ID" value="NZ_FNGS01000003.1"/>
</dbReference>
<gene>
    <name evidence="1" type="ORF">SAMN04488090_1969</name>
</gene>
<accession>A0A1G9NE13</accession>
<dbReference type="STRING" id="563176.SAMN04488090_1969"/>
<evidence type="ECO:0000313" key="1">
    <source>
        <dbReference type="EMBL" id="SDL84653.1"/>
    </source>
</evidence>
<organism evidence="1 2">
    <name type="scientific">Siphonobacter aquaeclarae</name>
    <dbReference type="NCBI Taxonomy" id="563176"/>
    <lineage>
        <taxon>Bacteria</taxon>
        <taxon>Pseudomonadati</taxon>
        <taxon>Bacteroidota</taxon>
        <taxon>Cytophagia</taxon>
        <taxon>Cytophagales</taxon>
        <taxon>Cytophagaceae</taxon>
        <taxon>Siphonobacter</taxon>
    </lineage>
</organism>
<proteinExistence type="predicted"/>
<sequence>MPKLDVTAVENYAKAYASQLCRQYFSEKNRINGDDLLRLSSVPQVNLFVLRDLYEAWKETASAFRSPYFDFEQEEVKTSLQTFLNTVSKYISVQRKDLEPLLTKATHETLELLLQPESYFDGWLREQPDFRLTSAALKHFQKYNRIHKSIVAGLSARLADRDAVYINEVLALVPGLLAQADAPQETLSAFSATLPLEESSLYQGNFFDQIVPEPVAEQPLVAATPEPVVPAPAPPVAAQPVVPRAVPEPVVITPAKQSVREESTAVHQQYASAGATLNDSLRKEKPAAESLASQLRPKNGDSIHSFISLNRKFIFINQLFQGDATAYHHAVDELEKCQAFDQAKDLMNRTYSTKYNWRNVVDEADDFYEIVRRRFNG</sequence>